<dbReference type="Proteomes" id="UP001592530">
    <property type="component" value="Unassembled WGS sequence"/>
</dbReference>
<dbReference type="SUPFAM" id="SSF53067">
    <property type="entry name" value="Actin-like ATPase domain"/>
    <property type="match status" value="1"/>
</dbReference>
<name>A0ABV6XBC9_9ACTN</name>
<evidence type="ECO:0000256" key="1">
    <source>
        <dbReference type="ARBA" id="ARBA00006479"/>
    </source>
</evidence>
<reference evidence="2 3" key="1">
    <citation type="submission" date="2024-09" db="EMBL/GenBank/DDBJ databases">
        <authorList>
            <person name="Lee S.D."/>
        </authorList>
    </citation>
    <scope>NUCLEOTIDE SEQUENCE [LARGE SCALE GENOMIC DNA]</scope>
    <source>
        <strain evidence="2 3">N1-3</strain>
    </source>
</reference>
<dbReference type="PANTHER" id="PTHR18964:SF149">
    <property type="entry name" value="BIFUNCTIONAL UDP-N-ACETYLGLUCOSAMINE 2-EPIMERASE_N-ACETYLMANNOSAMINE KINASE"/>
    <property type="match status" value="1"/>
</dbReference>
<dbReference type="InterPro" id="IPR043129">
    <property type="entry name" value="ATPase_NBD"/>
</dbReference>
<evidence type="ECO:0000313" key="3">
    <source>
        <dbReference type="Proteomes" id="UP001592530"/>
    </source>
</evidence>
<dbReference type="PANTHER" id="PTHR18964">
    <property type="entry name" value="ROK (REPRESSOR, ORF, KINASE) FAMILY"/>
    <property type="match status" value="1"/>
</dbReference>
<comment type="caution">
    <text evidence="2">The sequence shown here is derived from an EMBL/GenBank/DDBJ whole genome shotgun (WGS) entry which is preliminary data.</text>
</comment>
<dbReference type="RefSeq" id="WP_380558802.1">
    <property type="nucleotide sequence ID" value="NZ_JBHEZY010000020.1"/>
</dbReference>
<comment type="similarity">
    <text evidence="1">Belongs to the ROK (NagC/XylR) family.</text>
</comment>
<proteinExistence type="inferred from homology"/>
<organism evidence="2 3">
    <name type="scientific">Streptacidiphilus alkalitolerans</name>
    <dbReference type="NCBI Taxonomy" id="3342712"/>
    <lineage>
        <taxon>Bacteria</taxon>
        <taxon>Bacillati</taxon>
        <taxon>Actinomycetota</taxon>
        <taxon>Actinomycetes</taxon>
        <taxon>Kitasatosporales</taxon>
        <taxon>Streptomycetaceae</taxon>
        <taxon>Streptacidiphilus</taxon>
    </lineage>
</organism>
<accession>A0ABV6XBC9</accession>
<sequence length="321" mass="32694">MRPSDGADACVIALDVGGTGMKGALLDREMRAQATMRFRTPRADGPDAVLRSIADALRALRDRAGERGLTVRRAGVVVPGIVSEATARAVYSANLGWRDLPLAELLEARCGLPVTLGHDVRAGGFAEAVLGAARGVRDVLFVAIGTGIAGALVQDGTPLSAGGHAGEIGHLVVAPDGPACGCGNRGCLETLASAAAVAARFTARSGREVDGARGVAQLLVRGDPDARAVWEDAAEALAVAFAAAATLLAPELIVVGGGLAEADELLLSAVRSRLDPRLPFQRRPALVRARLGDTAGCLGAGLYAWRAVDAGDRAGVRPGSP</sequence>
<dbReference type="EMBL" id="JBHEZY010000020">
    <property type="protein sequence ID" value="MFC1435552.1"/>
    <property type="molecule type" value="Genomic_DNA"/>
</dbReference>
<evidence type="ECO:0000313" key="2">
    <source>
        <dbReference type="EMBL" id="MFC1435552.1"/>
    </source>
</evidence>
<gene>
    <name evidence="2" type="ORF">ACEZDB_33430</name>
</gene>
<dbReference type="InterPro" id="IPR000600">
    <property type="entry name" value="ROK"/>
</dbReference>
<dbReference type="Pfam" id="PF00480">
    <property type="entry name" value="ROK"/>
    <property type="match status" value="1"/>
</dbReference>
<protein>
    <submittedName>
        <fullName evidence="2">ROK family protein</fullName>
    </submittedName>
</protein>
<dbReference type="Gene3D" id="3.30.420.40">
    <property type="match status" value="2"/>
</dbReference>